<feature type="compositionally biased region" description="Basic and acidic residues" evidence="21">
    <location>
        <begin position="284"/>
        <end position="302"/>
    </location>
</feature>
<evidence type="ECO:0000256" key="4">
    <source>
        <dbReference type="ARBA" id="ARBA00007492"/>
    </source>
</evidence>
<dbReference type="Proteomes" id="UP001292094">
    <property type="component" value="Unassembled WGS sequence"/>
</dbReference>
<dbReference type="InterPro" id="IPR036772">
    <property type="entry name" value="SRCR-like_dom_sf"/>
</dbReference>
<comment type="cofactor">
    <cofactor evidence="1">
        <name>Cu cation</name>
        <dbReference type="ChEBI" id="CHEBI:23378"/>
    </cofactor>
</comment>
<keyword evidence="11" id="KW-0801">TPQ</keyword>
<dbReference type="GO" id="GO:0005615">
    <property type="term" value="C:extracellular space"/>
    <property type="evidence" value="ECO:0007669"/>
    <property type="project" value="TreeGrafter"/>
</dbReference>
<dbReference type="PRINTS" id="PR00258">
    <property type="entry name" value="SPERACTRCPTR"/>
</dbReference>
<evidence type="ECO:0000256" key="10">
    <source>
        <dbReference type="ARBA" id="ARBA00022737"/>
    </source>
</evidence>
<evidence type="ECO:0000256" key="15">
    <source>
        <dbReference type="ARBA" id="ARBA00023136"/>
    </source>
</evidence>
<dbReference type="PANTHER" id="PTHR45817:SF4">
    <property type="entry name" value="LYSYL OXIDASE-LIKE-RELATED"/>
    <property type="match status" value="1"/>
</dbReference>
<keyword evidence="10" id="KW-0677">Repeat</keyword>
<dbReference type="SUPFAM" id="SSF56487">
    <property type="entry name" value="SRCR-like"/>
    <property type="match status" value="2"/>
</dbReference>
<proteinExistence type="inferred from homology"/>
<keyword evidence="13" id="KW-0560">Oxidoreductase</keyword>
<feature type="compositionally biased region" description="Acidic residues" evidence="21">
    <location>
        <begin position="272"/>
        <end position="283"/>
    </location>
</feature>
<evidence type="ECO:0000256" key="21">
    <source>
        <dbReference type="SAM" id="MobiDB-lite"/>
    </source>
</evidence>
<feature type="disulfide bond" evidence="20">
    <location>
        <begin position="360"/>
        <end position="424"/>
    </location>
</feature>
<evidence type="ECO:0000256" key="6">
    <source>
        <dbReference type="ARBA" id="ARBA00022525"/>
    </source>
</evidence>
<comment type="catalytic activity">
    <reaction evidence="19">
        <text>L-lysyl-[protein] + O2 + H2O = (S)-2-amino-6-oxohexanoyl-[protein] + H2O2 + NH4(+)</text>
        <dbReference type="Rhea" id="RHEA:24544"/>
        <dbReference type="Rhea" id="RHEA-COMP:9752"/>
        <dbReference type="Rhea" id="RHEA-COMP:12448"/>
        <dbReference type="ChEBI" id="CHEBI:15377"/>
        <dbReference type="ChEBI" id="CHEBI:15379"/>
        <dbReference type="ChEBI" id="CHEBI:16240"/>
        <dbReference type="ChEBI" id="CHEBI:28938"/>
        <dbReference type="ChEBI" id="CHEBI:29969"/>
        <dbReference type="ChEBI" id="CHEBI:131803"/>
        <dbReference type="EC" id="1.4.3.13"/>
    </reaction>
</comment>
<keyword evidence="25" id="KW-1185">Reference proteome</keyword>
<evidence type="ECO:0000259" key="23">
    <source>
        <dbReference type="PROSITE" id="PS50287"/>
    </source>
</evidence>
<gene>
    <name evidence="24" type="ORF">Pmani_017786</name>
</gene>
<dbReference type="PROSITE" id="PS00420">
    <property type="entry name" value="SRCR_1"/>
    <property type="match status" value="1"/>
</dbReference>
<keyword evidence="7" id="KW-0812">Transmembrane</keyword>
<evidence type="ECO:0000256" key="14">
    <source>
        <dbReference type="ARBA" id="ARBA00023008"/>
    </source>
</evidence>
<evidence type="ECO:0000256" key="16">
    <source>
        <dbReference type="ARBA" id="ARBA00023157"/>
    </source>
</evidence>
<name>A0AAE1PM97_9EUCA</name>
<dbReference type="Pfam" id="PF01186">
    <property type="entry name" value="Lysyl_oxidase"/>
    <property type="match status" value="1"/>
</dbReference>
<dbReference type="EMBL" id="JAWZYT010001610">
    <property type="protein sequence ID" value="KAK4310658.1"/>
    <property type="molecule type" value="Genomic_DNA"/>
</dbReference>
<evidence type="ECO:0000256" key="8">
    <source>
        <dbReference type="ARBA" id="ARBA00022723"/>
    </source>
</evidence>
<feature type="compositionally biased region" description="Low complexity" evidence="21">
    <location>
        <begin position="324"/>
        <end position="341"/>
    </location>
</feature>
<dbReference type="GO" id="GO:0016020">
    <property type="term" value="C:membrane"/>
    <property type="evidence" value="ECO:0007669"/>
    <property type="project" value="UniProtKB-SubCell"/>
</dbReference>
<dbReference type="PROSITE" id="PS00926">
    <property type="entry name" value="LYSYL_OXIDASE"/>
    <property type="match status" value="1"/>
</dbReference>
<dbReference type="InterPro" id="IPR019828">
    <property type="entry name" value="Lysyl_oxidase_CS"/>
</dbReference>
<feature type="disulfide bond" evidence="20">
    <location>
        <begin position="150"/>
        <end position="160"/>
    </location>
</feature>
<evidence type="ECO:0000256" key="19">
    <source>
        <dbReference type="ARBA" id="ARBA00047861"/>
    </source>
</evidence>
<evidence type="ECO:0000256" key="18">
    <source>
        <dbReference type="ARBA" id="ARBA00038869"/>
    </source>
</evidence>
<accession>A0AAE1PM97</accession>
<comment type="caution">
    <text evidence="24">The sequence shown here is derived from an EMBL/GenBank/DDBJ whole genome shotgun (WGS) entry which is preliminary data.</text>
</comment>
<keyword evidence="14" id="KW-0186">Copper</keyword>
<feature type="domain" description="SRCR" evidence="23">
    <location>
        <begin position="349"/>
        <end position="439"/>
    </location>
</feature>
<dbReference type="PRINTS" id="PR00074">
    <property type="entry name" value="LYSYLOXIDASE"/>
</dbReference>
<evidence type="ECO:0000256" key="22">
    <source>
        <dbReference type="SAM" id="SignalP"/>
    </source>
</evidence>
<evidence type="ECO:0000313" key="24">
    <source>
        <dbReference type="EMBL" id="KAK4310658.1"/>
    </source>
</evidence>
<evidence type="ECO:0000256" key="7">
    <source>
        <dbReference type="ARBA" id="ARBA00022692"/>
    </source>
</evidence>
<sequence length="651" mass="73931">MSPSRLLTLLLLFLVIFTLLTEEGEAVRRRRRRRRRRRQREGGLERGGRGVRRLRHAAGRRAEFVRRRLRKAKRKNEEGRVRLIDGRADWEGNVQVWHQGSWGNICDDEWDNKEGDIVCKQLGFPGVEKVTYSGVYGKIKQRYWMDNLFCVGTETNLTQCNFDGWGIHDCEGEETAGVVCKTHFSTTTPSTPTLPPRDQPRVTNKTKLAFALDGKLRIRLVGGRTPTEGRVEILLPGNTHSRRRSSSSSSSRTATHTTGKGKSGEEDKSERGEDDDDESTNEVEGERSGRERRAERDEERWGRVNQDQQHTQLNEIEDEEDDINNNTMDTHNQNNNTANTTDPLQDEDEGEEEERWGLVCGDGWTLLEAMVVCKQLGYGFAQGAVSTSYFGGNMSNLVLSGVKCNGNEGRMDQCLHSEVGDVFCPHMDHDYNIAGVTCVNKMADLVPDHFELARSAHLEDKQLFFLGCAMEENCLAASAKTVKESGYGWHLDTRRLLRFTARIVNQGDEAFRPFLPKQYWEWHACHMHYHSMEVFAHYDILDSQGNRVAEGHKASFCLEDNNCMPGVTPNFKCANFGDQGISPGCTDTYAYNIDCQWVDITDIKPGVYTFKLSINPEFKVAERSFDNNAAVCELIYSIQNTWLGNCTLQRP</sequence>
<dbReference type="PROSITE" id="PS50287">
    <property type="entry name" value="SRCR_2"/>
    <property type="match status" value="2"/>
</dbReference>
<feature type="signal peptide" evidence="22">
    <location>
        <begin position="1"/>
        <end position="26"/>
    </location>
</feature>
<feature type="region of interest" description="Disordered" evidence="21">
    <location>
        <begin position="229"/>
        <end position="355"/>
    </location>
</feature>
<keyword evidence="8" id="KW-0479">Metal-binding</keyword>
<dbReference type="EC" id="1.4.3.13" evidence="18"/>
<dbReference type="InterPro" id="IPR050912">
    <property type="entry name" value="LOX-like_protein"/>
</dbReference>
<dbReference type="AlphaFoldDB" id="A0AAE1PM97"/>
<feature type="disulfide bond" evidence="20">
    <location>
        <begin position="404"/>
        <end position="414"/>
    </location>
</feature>
<organism evidence="24 25">
    <name type="scientific">Petrolisthes manimaculis</name>
    <dbReference type="NCBI Taxonomy" id="1843537"/>
    <lineage>
        <taxon>Eukaryota</taxon>
        <taxon>Metazoa</taxon>
        <taxon>Ecdysozoa</taxon>
        <taxon>Arthropoda</taxon>
        <taxon>Crustacea</taxon>
        <taxon>Multicrustacea</taxon>
        <taxon>Malacostraca</taxon>
        <taxon>Eumalacostraca</taxon>
        <taxon>Eucarida</taxon>
        <taxon>Decapoda</taxon>
        <taxon>Pleocyemata</taxon>
        <taxon>Anomura</taxon>
        <taxon>Galatheoidea</taxon>
        <taxon>Porcellanidae</taxon>
        <taxon>Petrolisthes</taxon>
    </lineage>
</organism>
<dbReference type="Pfam" id="PF00530">
    <property type="entry name" value="SRCR"/>
    <property type="match status" value="2"/>
</dbReference>
<evidence type="ECO:0000256" key="1">
    <source>
        <dbReference type="ARBA" id="ARBA00001935"/>
    </source>
</evidence>
<evidence type="ECO:0000256" key="5">
    <source>
        <dbReference type="ARBA" id="ARBA00022477"/>
    </source>
</evidence>
<feature type="compositionally biased region" description="Acidic residues" evidence="21">
    <location>
        <begin position="344"/>
        <end position="354"/>
    </location>
</feature>
<dbReference type="FunFam" id="3.10.250.10:FF:000016">
    <property type="entry name" value="Scavenger receptor cysteine-rich protein type 12"/>
    <property type="match status" value="1"/>
</dbReference>
<dbReference type="SMART" id="SM00202">
    <property type="entry name" value="SR"/>
    <property type="match status" value="2"/>
</dbReference>
<keyword evidence="15" id="KW-0472">Membrane</keyword>
<dbReference type="Gene3D" id="3.10.250.10">
    <property type="entry name" value="SRCR-like domain"/>
    <property type="match status" value="2"/>
</dbReference>
<comment type="similarity">
    <text evidence="4">Belongs to the lysyl oxidase family.</text>
</comment>
<reference evidence="24" key="1">
    <citation type="submission" date="2023-11" db="EMBL/GenBank/DDBJ databases">
        <title>Genome assemblies of two species of porcelain crab, Petrolisthes cinctipes and Petrolisthes manimaculis (Anomura: Porcellanidae).</title>
        <authorList>
            <person name="Angst P."/>
        </authorList>
    </citation>
    <scope>NUCLEOTIDE SEQUENCE</scope>
    <source>
        <strain evidence="24">PB745_02</strain>
        <tissue evidence="24">Gill</tissue>
    </source>
</reference>
<evidence type="ECO:0000256" key="2">
    <source>
        <dbReference type="ARBA" id="ARBA00004167"/>
    </source>
</evidence>
<dbReference type="FunFam" id="3.10.250.10:FF:000035">
    <property type="entry name" value="Lysyl oxidase-like 2"/>
    <property type="match status" value="1"/>
</dbReference>
<dbReference type="GO" id="GO:0004720">
    <property type="term" value="F:protein-lysine 6-oxidase activity"/>
    <property type="evidence" value="ECO:0007669"/>
    <property type="project" value="UniProtKB-EC"/>
</dbReference>
<evidence type="ECO:0000256" key="13">
    <source>
        <dbReference type="ARBA" id="ARBA00023002"/>
    </source>
</evidence>
<keyword evidence="16 20" id="KW-1015">Disulfide bond</keyword>
<dbReference type="InterPro" id="IPR001190">
    <property type="entry name" value="SRCR"/>
</dbReference>
<evidence type="ECO:0000256" key="12">
    <source>
        <dbReference type="ARBA" id="ARBA00022989"/>
    </source>
</evidence>
<feature type="domain" description="SRCR" evidence="23">
    <location>
        <begin position="81"/>
        <end position="181"/>
    </location>
</feature>
<comment type="caution">
    <text evidence="20">Lacks conserved residue(s) required for the propagation of feature annotation.</text>
</comment>
<protein>
    <recommendedName>
        <fullName evidence="18">protein-lysine 6-oxidase</fullName>
        <ecNumber evidence="18">1.4.3.13</ecNumber>
    </recommendedName>
</protein>
<keyword evidence="17" id="KW-0325">Glycoprotein</keyword>
<comment type="subcellular location">
    <subcellularLocation>
        <location evidence="2">Membrane</location>
        <topology evidence="2">Single-pass membrane protein</topology>
    </subcellularLocation>
    <subcellularLocation>
        <location evidence="3">Secreted</location>
        <location evidence="3">Extracellular space</location>
    </subcellularLocation>
</comment>
<evidence type="ECO:0000256" key="9">
    <source>
        <dbReference type="ARBA" id="ARBA00022729"/>
    </source>
</evidence>
<keyword evidence="5" id="KW-0886">LTQ</keyword>
<keyword evidence="6" id="KW-0964">Secreted</keyword>
<dbReference type="PANTHER" id="PTHR45817">
    <property type="entry name" value="LYSYL OXIDASE-LIKE-RELATED"/>
    <property type="match status" value="1"/>
</dbReference>
<feature type="disulfide bond" evidence="20">
    <location>
        <begin position="106"/>
        <end position="170"/>
    </location>
</feature>
<evidence type="ECO:0000256" key="11">
    <source>
        <dbReference type="ARBA" id="ARBA00022772"/>
    </source>
</evidence>
<feature type="disulfide bond" evidence="20">
    <location>
        <begin position="119"/>
        <end position="180"/>
    </location>
</feature>
<evidence type="ECO:0000256" key="3">
    <source>
        <dbReference type="ARBA" id="ARBA00004239"/>
    </source>
</evidence>
<keyword evidence="12" id="KW-1133">Transmembrane helix</keyword>
<evidence type="ECO:0000313" key="25">
    <source>
        <dbReference type="Proteomes" id="UP001292094"/>
    </source>
</evidence>
<evidence type="ECO:0000256" key="17">
    <source>
        <dbReference type="ARBA" id="ARBA00023180"/>
    </source>
</evidence>
<dbReference type="GO" id="GO:0005507">
    <property type="term" value="F:copper ion binding"/>
    <property type="evidence" value="ECO:0007669"/>
    <property type="project" value="InterPro"/>
</dbReference>
<keyword evidence="9 22" id="KW-0732">Signal</keyword>
<evidence type="ECO:0000256" key="20">
    <source>
        <dbReference type="PROSITE-ProRule" id="PRU00196"/>
    </source>
</evidence>
<feature type="chain" id="PRO_5042003714" description="protein-lysine 6-oxidase" evidence="22">
    <location>
        <begin position="27"/>
        <end position="651"/>
    </location>
</feature>
<feature type="compositionally biased region" description="Basic and acidic residues" evidence="21">
    <location>
        <begin position="262"/>
        <end position="271"/>
    </location>
</feature>
<dbReference type="InterPro" id="IPR001695">
    <property type="entry name" value="Lysyl_oxidase"/>
</dbReference>